<evidence type="ECO:0000313" key="3">
    <source>
        <dbReference type="Proteomes" id="UP000198820"/>
    </source>
</evidence>
<evidence type="ECO:0008006" key="4">
    <source>
        <dbReference type="Google" id="ProtNLM"/>
    </source>
</evidence>
<keyword evidence="1" id="KW-0812">Transmembrane</keyword>
<evidence type="ECO:0000256" key="1">
    <source>
        <dbReference type="SAM" id="Phobius"/>
    </source>
</evidence>
<keyword evidence="3" id="KW-1185">Reference proteome</keyword>
<organism evidence="2 3">
    <name type="scientific">Psychroflexus halocasei</name>
    <dbReference type="NCBI Taxonomy" id="908615"/>
    <lineage>
        <taxon>Bacteria</taxon>
        <taxon>Pseudomonadati</taxon>
        <taxon>Bacteroidota</taxon>
        <taxon>Flavobacteriia</taxon>
        <taxon>Flavobacteriales</taxon>
        <taxon>Flavobacteriaceae</taxon>
        <taxon>Psychroflexus</taxon>
    </lineage>
</organism>
<sequence length="315" mass="36929">MKKINIKKIFQNSNKAFLFILISTSLIWFILKLSKTYTDTIEFNYELKNLPKNKIIKKSNNEIIKVQLEATGIKFISFSLFEKTILIDFNQLEQVDDNYYLANERIKSVVQENLELPNGSFDIKTKDINISTYKLYSKKVGIQSRINIDFATGYDSVADFQFTPDSLTIYGNQTVLDTIHSVSTQQKTVHKVKESLEDRIAIDLSQLDIHDISQKEVDYKLKVAKYTEKKIKLPIDVINVPDNMKLSIFPKEIQMNIEVELQHYDDITNKDFRLICDYKKREKDDNVLTPYLDMKPKHIKNIRFNTSKVNYLIRE</sequence>
<dbReference type="PANTHER" id="PTHR37804">
    <property type="entry name" value="CDAA REGULATORY PROTEIN CDAR"/>
    <property type="match status" value="1"/>
</dbReference>
<dbReference type="PANTHER" id="PTHR37804:SF1">
    <property type="entry name" value="CDAA REGULATORY PROTEIN CDAR"/>
    <property type="match status" value="1"/>
</dbReference>
<proteinExistence type="predicted"/>
<protein>
    <recommendedName>
        <fullName evidence="4">YbbR-like protein</fullName>
    </recommendedName>
</protein>
<dbReference type="STRING" id="908615.SAMN05421540_102317"/>
<name>A0A1H3XBY4_9FLAO</name>
<dbReference type="EMBL" id="FNQF01000002">
    <property type="protein sequence ID" value="SDZ96887.1"/>
    <property type="molecule type" value="Genomic_DNA"/>
</dbReference>
<dbReference type="Proteomes" id="UP000198820">
    <property type="component" value="Unassembled WGS sequence"/>
</dbReference>
<dbReference type="InterPro" id="IPR053154">
    <property type="entry name" value="c-di-AMP_regulator"/>
</dbReference>
<keyword evidence="1" id="KW-1133">Transmembrane helix</keyword>
<feature type="transmembrane region" description="Helical" evidence="1">
    <location>
        <begin position="12"/>
        <end position="31"/>
    </location>
</feature>
<dbReference type="AlphaFoldDB" id="A0A1H3XBY4"/>
<keyword evidence="1" id="KW-0472">Membrane</keyword>
<evidence type="ECO:0000313" key="2">
    <source>
        <dbReference type="EMBL" id="SDZ96887.1"/>
    </source>
</evidence>
<accession>A0A1H3XBY4</accession>
<gene>
    <name evidence="2" type="ORF">SAMN05421540_102317</name>
</gene>
<dbReference type="Gene3D" id="2.170.120.40">
    <property type="entry name" value="YbbR-like domain"/>
    <property type="match status" value="1"/>
</dbReference>
<reference evidence="2 3" key="1">
    <citation type="submission" date="2016-10" db="EMBL/GenBank/DDBJ databases">
        <authorList>
            <person name="de Groot N.N."/>
        </authorList>
    </citation>
    <scope>NUCLEOTIDE SEQUENCE [LARGE SCALE GENOMIC DNA]</scope>
    <source>
        <strain evidence="2 3">DSM 23581</strain>
    </source>
</reference>